<protein>
    <submittedName>
        <fullName evidence="2">Nitrate reductase delta subunit</fullName>
    </submittedName>
</protein>
<gene>
    <name evidence="2" type="ORF">HNP84_004011</name>
</gene>
<dbReference type="RefSeq" id="WP_185051205.1">
    <property type="nucleotide sequence ID" value="NZ_BAABIX010000040.1"/>
</dbReference>
<dbReference type="Gene3D" id="1.10.3480.10">
    <property type="entry name" value="TorD-like"/>
    <property type="match status" value="1"/>
</dbReference>
<reference evidence="2 3" key="1">
    <citation type="submission" date="2020-08" db="EMBL/GenBank/DDBJ databases">
        <title>Genomic Encyclopedia of Type Strains, Phase IV (KMG-IV): sequencing the most valuable type-strain genomes for metagenomic binning, comparative biology and taxonomic classification.</title>
        <authorList>
            <person name="Goeker M."/>
        </authorList>
    </citation>
    <scope>NUCLEOTIDE SEQUENCE [LARGE SCALE GENOMIC DNA]</scope>
    <source>
        <strain evidence="2 3">DSM 45615</strain>
    </source>
</reference>
<dbReference type="NCBIfam" id="TIGR00684">
    <property type="entry name" value="narJ"/>
    <property type="match status" value="1"/>
</dbReference>
<dbReference type="InterPro" id="IPR020945">
    <property type="entry name" value="DMSO/NO3_reduct_chaperone"/>
</dbReference>
<dbReference type="AlphaFoldDB" id="A0A840P5K2"/>
<keyword evidence="1" id="KW-0534">Nitrate assimilation</keyword>
<sequence>MRERVVHLVASVLLGSPDERQAEARPLLARAVEGLPDGEAARALRSFFDRTAGTPVRELAAEHADAFSARRHSSPRLTFYLAATSRERGLALRRFTAAYESAGFRPAPEEPPDHLAAVCELSARGGTEAALTLLREHRPGIEVLHRSLSTRDSPYADVVAAVLATLRPRTP</sequence>
<evidence type="ECO:0000313" key="2">
    <source>
        <dbReference type="EMBL" id="MBB5134279.1"/>
    </source>
</evidence>
<dbReference type="InterPro" id="IPR003765">
    <property type="entry name" value="NO3_reductase_chaperone_NarJ"/>
</dbReference>
<dbReference type="Pfam" id="PF02613">
    <property type="entry name" value="Nitrate_red_del"/>
    <property type="match status" value="1"/>
</dbReference>
<dbReference type="PANTHER" id="PTHR43680:SF2">
    <property type="entry name" value="NITRATE REDUCTASE MOLYBDENUM COFACTOR ASSEMBLY CHAPERONE NARJ"/>
    <property type="match status" value="1"/>
</dbReference>
<comment type="caution">
    <text evidence="2">The sequence shown here is derived from an EMBL/GenBank/DDBJ whole genome shotgun (WGS) entry which is preliminary data.</text>
</comment>
<dbReference type="EMBL" id="JACHGN010000008">
    <property type="protein sequence ID" value="MBB5134279.1"/>
    <property type="molecule type" value="Genomic_DNA"/>
</dbReference>
<dbReference type="GO" id="GO:0051082">
    <property type="term" value="F:unfolded protein binding"/>
    <property type="evidence" value="ECO:0007669"/>
    <property type="project" value="InterPro"/>
</dbReference>
<dbReference type="Proteomes" id="UP000578449">
    <property type="component" value="Unassembled WGS sequence"/>
</dbReference>
<evidence type="ECO:0000313" key="3">
    <source>
        <dbReference type="Proteomes" id="UP000578449"/>
    </source>
</evidence>
<dbReference type="SUPFAM" id="SSF89155">
    <property type="entry name" value="TorD-like"/>
    <property type="match status" value="1"/>
</dbReference>
<keyword evidence="3" id="KW-1185">Reference proteome</keyword>
<dbReference type="GO" id="GO:0042128">
    <property type="term" value="P:nitrate assimilation"/>
    <property type="evidence" value="ECO:0007669"/>
    <property type="project" value="UniProtKB-KW"/>
</dbReference>
<evidence type="ECO:0000256" key="1">
    <source>
        <dbReference type="ARBA" id="ARBA00023063"/>
    </source>
</evidence>
<organism evidence="2 3">
    <name type="scientific">Thermocatellispora tengchongensis</name>
    <dbReference type="NCBI Taxonomy" id="1073253"/>
    <lineage>
        <taxon>Bacteria</taxon>
        <taxon>Bacillati</taxon>
        <taxon>Actinomycetota</taxon>
        <taxon>Actinomycetes</taxon>
        <taxon>Streptosporangiales</taxon>
        <taxon>Streptosporangiaceae</taxon>
        <taxon>Thermocatellispora</taxon>
    </lineage>
</organism>
<dbReference type="PANTHER" id="PTHR43680">
    <property type="entry name" value="NITRATE REDUCTASE MOLYBDENUM COFACTOR ASSEMBLY CHAPERONE"/>
    <property type="match status" value="1"/>
</dbReference>
<dbReference type="InterPro" id="IPR036411">
    <property type="entry name" value="TorD-like_sf"/>
</dbReference>
<name>A0A840P5K2_9ACTN</name>
<dbReference type="GO" id="GO:0051131">
    <property type="term" value="P:chaperone-mediated protein complex assembly"/>
    <property type="evidence" value="ECO:0007669"/>
    <property type="project" value="InterPro"/>
</dbReference>
<proteinExistence type="predicted"/>
<accession>A0A840P5K2</accession>
<dbReference type="GO" id="GO:0016530">
    <property type="term" value="F:metallochaperone activity"/>
    <property type="evidence" value="ECO:0007669"/>
    <property type="project" value="TreeGrafter"/>
</dbReference>